<reference evidence="1 2" key="1">
    <citation type="journal article" date="2019" name="Commun. Biol.">
        <title>The bagworm genome reveals a unique fibroin gene that provides high tensile strength.</title>
        <authorList>
            <person name="Kono N."/>
            <person name="Nakamura H."/>
            <person name="Ohtoshi R."/>
            <person name="Tomita M."/>
            <person name="Numata K."/>
            <person name="Arakawa K."/>
        </authorList>
    </citation>
    <scope>NUCLEOTIDE SEQUENCE [LARGE SCALE GENOMIC DNA]</scope>
</reference>
<dbReference type="EMBL" id="BGZK01004490">
    <property type="protein sequence ID" value="GBP09283.1"/>
    <property type="molecule type" value="Genomic_DNA"/>
</dbReference>
<keyword evidence="2" id="KW-1185">Reference proteome</keyword>
<name>A0A4C1T436_EUMVA</name>
<proteinExistence type="predicted"/>
<sequence length="111" mass="12609">MITLMYPLEITVSIGYRPPDEAKACPGNEKTKSEYHKSPTPLCVNKGGNNNNVVLCYSGNLEVKYRKREWLSTVVLRAKLDEIAEKKSGFKIFEMENLKLRQLTWDISNGG</sequence>
<dbReference type="AlphaFoldDB" id="A0A4C1T436"/>
<evidence type="ECO:0000313" key="1">
    <source>
        <dbReference type="EMBL" id="GBP09283.1"/>
    </source>
</evidence>
<dbReference type="Proteomes" id="UP000299102">
    <property type="component" value="Unassembled WGS sequence"/>
</dbReference>
<evidence type="ECO:0000313" key="2">
    <source>
        <dbReference type="Proteomes" id="UP000299102"/>
    </source>
</evidence>
<gene>
    <name evidence="1" type="ORF">EVAR_71795_1</name>
</gene>
<organism evidence="1 2">
    <name type="scientific">Eumeta variegata</name>
    <name type="common">Bagworm moth</name>
    <name type="synonym">Eumeta japonica</name>
    <dbReference type="NCBI Taxonomy" id="151549"/>
    <lineage>
        <taxon>Eukaryota</taxon>
        <taxon>Metazoa</taxon>
        <taxon>Ecdysozoa</taxon>
        <taxon>Arthropoda</taxon>
        <taxon>Hexapoda</taxon>
        <taxon>Insecta</taxon>
        <taxon>Pterygota</taxon>
        <taxon>Neoptera</taxon>
        <taxon>Endopterygota</taxon>
        <taxon>Lepidoptera</taxon>
        <taxon>Glossata</taxon>
        <taxon>Ditrysia</taxon>
        <taxon>Tineoidea</taxon>
        <taxon>Psychidae</taxon>
        <taxon>Oiketicinae</taxon>
        <taxon>Eumeta</taxon>
    </lineage>
</organism>
<protein>
    <submittedName>
        <fullName evidence="1">Uncharacterized protein</fullName>
    </submittedName>
</protein>
<accession>A0A4C1T436</accession>
<comment type="caution">
    <text evidence="1">The sequence shown here is derived from an EMBL/GenBank/DDBJ whole genome shotgun (WGS) entry which is preliminary data.</text>
</comment>